<protein>
    <submittedName>
        <fullName evidence="1">Uncharacterized protein</fullName>
    </submittedName>
</protein>
<dbReference type="OrthoDB" id="9963478at2"/>
<keyword evidence="2" id="KW-1185">Reference proteome</keyword>
<evidence type="ECO:0000313" key="2">
    <source>
        <dbReference type="Proteomes" id="UP000235547"/>
    </source>
</evidence>
<organism evidence="1 2">
    <name type="scientific">Halomonas urumqiensis</name>
    <dbReference type="NCBI Taxonomy" id="1684789"/>
    <lineage>
        <taxon>Bacteria</taxon>
        <taxon>Pseudomonadati</taxon>
        <taxon>Pseudomonadota</taxon>
        <taxon>Gammaproteobacteria</taxon>
        <taxon>Oceanospirillales</taxon>
        <taxon>Halomonadaceae</taxon>
        <taxon>Halomonas</taxon>
    </lineage>
</organism>
<accession>A0A2N7UCX9</accession>
<reference evidence="1 2" key="1">
    <citation type="submission" date="2018-01" db="EMBL/GenBank/DDBJ databases">
        <title>Halomonas endophytica sp. nov., isolated from storage liquid in the stems of Populus euphratica.</title>
        <authorList>
            <person name="Chen C."/>
        </authorList>
    </citation>
    <scope>NUCLEOTIDE SEQUENCE [LARGE SCALE GENOMIC DNA]</scope>
    <source>
        <strain evidence="1 2">BZ-SZ-XJ27</strain>
    </source>
</reference>
<name>A0A2N7UCX9_9GAMM</name>
<dbReference type="AlphaFoldDB" id="A0A2N7UCX9"/>
<proteinExistence type="predicted"/>
<sequence>MTLDEIQQGVLNHWLVQHRKALFRLTPVQIQSESMGSARLARQEMDSLIAIGLDKATAWSEAMWLVLQAPPTPEEVDEGAG</sequence>
<dbReference type="RefSeq" id="WP_102589356.1">
    <property type="nucleotide sequence ID" value="NZ_BNAE01000001.1"/>
</dbReference>
<dbReference type="EMBL" id="PNRG01000033">
    <property type="protein sequence ID" value="PMR78293.1"/>
    <property type="molecule type" value="Genomic_DNA"/>
</dbReference>
<gene>
    <name evidence="1" type="ORF">C1H70_16150</name>
</gene>
<dbReference type="Proteomes" id="UP000235547">
    <property type="component" value="Unassembled WGS sequence"/>
</dbReference>
<comment type="caution">
    <text evidence="1">The sequence shown here is derived from an EMBL/GenBank/DDBJ whole genome shotgun (WGS) entry which is preliminary data.</text>
</comment>
<evidence type="ECO:0000313" key="1">
    <source>
        <dbReference type="EMBL" id="PMR78293.1"/>
    </source>
</evidence>